<evidence type="ECO:0000256" key="7">
    <source>
        <dbReference type="ARBA" id="ARBA00048577"/>
    </source>
</evidence>
<dbReference type="InterPro" id="IPR006097">
    <property type="entry name" value="Glu/Leu/Phe/Val/Trp_DH_dimer"/>
</dbReference>
<dbReference type="GO" id="GO:0004352">
    <property type="term" value="F:glutamate dehydrogenase (NAD+) activity"/>
    <property type="evidence" value="ECO:0007669"/>
    <property type="project" value="TreeGrafter"/>
</dbReference>
<feature type="domain" description="Glutamate/phenylalanine/leucine/valine/L-tryptophan dehydrogenase C-terminal" evidence="9">
    <location>
        <begin position="277"/>
        <end position="570"/>
    </location>
</feature>
<dbReference type="CDD" id="cd01076">
    <property type="entry name" value="NAD_bind_1_Glu_DH"/>
    <property type="match status" value="1"/>
</dbReference>
<evidence type="ECO:0000256" key="1">
    <source>
        <dbReference type="ARBA" id="ARBA00004173"/>
    </source>
</evidence>
<dbReference type="Gene3D" id="3.40.50.720">
    <property type="entry name" value="NAD(P)-binding Rossmann-like Domain"/>
    <property type="match status" value="1"/>
</dbReference>
<dbReference type="PRINTS" id="PR00082">
    <property type="entry name" value="GLFDHDRGNASE"/>
</dbReference>
<dbReference type="SUPFAM" id="SSF51735">
    <property type="entry name" value="NAD(P)-binding Rossmann-fold domains"/>
    <property type="match status" value="1"/>
</dbReference>
<dbReference type="OrthoDB" id="6718861at2759"/>
<dbReference type="InterPro" id="IPR006096">
    <property type="entry name" value="Glu/Leu/Phe/Val/Trp_DH_C"/>
</dbReference>
<name>A0A813W0T1_ADIRI</name>
<evidence type="ECO:0000313" key="10">
    <source>
        <dbReference type="EMBL" id="CAF0853840.1"/>
    </source>
</evidence>
<dbReference type="InterPro" id="IPR046346">
    <property type="entry name" value="Aminoacid_DH-like_N_sf"/>
</dbReference>
<dbReference type="InterPro" id="IPR006095">
    <property type="entry name" value="Glu/Leu/Phe/Val/Trp_DH"/>
</dbReference>
<dbReference type="PANTHER" id="PTHR11606">
    <property type="entry name" value="GLUTAMATE DEHYDROGENASE"/>
    <property type="match status" value="1"/>
</dbReference>
<dbReference type="FunFam" id="3.40.50.10860:FF:000007">
    <property type="entry name" value="Glutamate dehydrogenase 1, mitochondrial"/>
    <property type="match status" value="1"/>
</dbReference>
<evidence type="ECO:0000256" key="4">
    <source>
        <dbReference type="ARBA" id="ARBA00023002"/>
    </source>
</evidence>
<dbReference type="EMBL" id="CAJNOR010006926">
    <property type="protein sequence ID" value="CAF1606785.1"/>
    <property type="molecule type" value="Genomic_DNA"/>
</dbReference>
<dbReference type="FunFam" id="3.40.50.720:FF:000100">
    <property type="entry name" value="Glutamate dehydrogenase 1, mitochondrial"/>
    <property type="match status" value="1"/>
</dbReference>
<reference evidence="10" key="1">
    <citation type="submission" date="2021-02" db="EMBL/GenBank/DDBJ databases">
        <authorList>
            <person name="Nowell W R."/>
        </authorList>
    </citation>
    <scope>NUCLEOTIDE SEQUENCE</scope>
</reference>
<evidence type="ECO:0000256" key="5">
    <source>
        <dbReference type="ARBA" id="ARBA00023128"/>
    </source>
</evidence>
<dbReference type="Proteomes" id="UP000663852">
    <property type="component" value="Unassembled WGS sequence"/>
</dbReference>
<dbReference type="EC" id="1.4.1.3" evidence="3"/>
<dbReference type="Gene3D" id="3.40.50.10860">
    <property type="entry name" value="Leucine Dehydrogenase, chain A, domain 1"/>
    <property type="match status" value="1"/>
</dbReference>
<dbReference type="InterPro" id="IPR033922">
    <property type="entry name" value="NAD_bind_Glu_DH"/>
</dbReference>
<evidence type="ECO:0000313" key="13">
    <source>
        <dbReference type="Proteomes" id="UP000663852"/>
    </source>
</evidence>
<organism evidence="10 13">
    <name type="scientific">Adineta ricciae</name>
    <name type="common">Rotifer</name>
    <dbReference type="NCBI Taxonomy" id="249248"/>
    <lineage>
        <taxon>Eukaryota</taxon>
        <taxon>Metazoa</taxon>
        <taxon>Spiralia</taxon>
        <taxon>Gnathifera</taxon>
        <taxon>Rotifera</taxon>
        <taxon>Eurotatoria</taxon>
        <taxon>Bdelloidea</taxon>
        <taxon>Adinetida</taxon>
        <taxon>Adinetidae</taxon>
        <taxon>Adineta</taxon>
    </lineage>
</organism>
<dbReference type="SMART" id="SM00839">
    <property type="entry name" value="ELFV_dehydrog"/>
    <property type="match status" value="1"/>
</dbReference>
<comment type="similarity">
    <text evidence="2 8">Belongs to the Glu/Leu/Phe/Val dehydrogenases family.</text>
</comment>
<comment type="catalytic activity">
    <reaction evidence="6">
        <text>L-glutamate + NAD(+) + H2O = 2-oxoglutarate + NH4(+) + NADH + H(+)</text>
        <dbReference type="Rhea" id="RHEA:15133"/>
        <dbReference type="ChEBI" id="CHEBI:15377"/>
        <dbReference type="ChEBI" id="CHEBI:15378"/>
        <dbReference type="ChEBI" id="CHEBI:16810"/>
        <dbReference type="ChEBI" id="CHEBI:28938"/>
        <dbReference type="ChEBI" id="CHEBI:29985"/>
        <dbReference type="ChEBI" id="CHEBI:57540"/>
        <dbReference type="ChEBI" id="CHEBI:57945"/>
        <dbReference type="EC" id="1.4.1.3"/>
    </reaction>
</comment>
<comment type="catalytic activity">
    <reaction evidence="7">
        <text>L-glutamate + NADP(+) + H2O = 2-oxoglutarate + NH4(+) + NADPH + H(+)</text>
        <dbReference type="Rhea" id="RHEA:11612"/>
        <dbReference type="ChEBI" id="CHEBI:15377"/>
        <dbReference type="ChEBI" id="CHEBI:15378"/>
        <dbReference type="ChEBI" id="CHEBI:16810"/>
        <dbReference type="ChEBI" id="CHEBI:28938"/>
        <dbReference type="ChEBI" id="CHEBI:29985"/>
        <dbReference type="ChEBI" id="CHEBI:57783"/>
        <dbReference type="ChEBI" id="CHEBI:58349"/>
        <dbReference type="EC" id="1.4.1.3"/>
    </reaction>
</comment>
<evidence type="ECO:0000259" key="9">
    <source>
        <dbReference type="SMART" id="SM00839"/>
    </source>
</evidence>
<proteinExistence type="inferred from homology"/>
<dbReference type="GO" id="GO:0005739">
    <property type="term" value="C:mitochondrion"/>
    <property type="evidence" value="ECO:0007669"/>
    <property type="project" value="UniProtKB-SubCell"/>
</dbReference>
<dbReference type="InterPro" id="IPR036291">
    <property type="entry name" value="NAD(P)-bd_dom_sf"/>
</dbReference>
<evidence type="ECO:0000313" key="11">
    <source>
        <dbReference type="EMBL" id="CAF1606785.1"/>
    </source>
</evidence>
<dbReference type="SUPFAM" id="SSF53223">
    <property type="entry name" value="Aminoacid dehydrogenase-like, N-terminal domain"/>
    <property type="match status" value="1"/>
</dbReference>
<dbReference type="Pfam" id="PF02812">
    <property type="entry name" value="ELFV_dehydrog_N"/>
    <property type="match status" value="1"/>
</dbReference>
<dbReference type="InterPro" id="IPR033524">
    <property type="entry name" value="Glu/Leu/Phe/Val_DH_AS"/>
</dbReference>
<gene>
    <name evidence="10" type="ORF">EDS130_LOCUS7452</name>
    <name evidence="11" type="ORF">XAT740_LOCUS48374</name>
</gene>
<evidence type="ECO:0000256" key="3">
    <source>
        <dbReference type="ARBA" id="ARBA00012889"/>
    </source>
</evidence>
<dbReference type="Gene3D" id="1.10.287.140">
    <property type="match status" value="1"/>
</dbReference>
<keyword evidence="4 8" id="KW-0560">Oxidoreductase</keyword>
<dbReference type="PROSITE" id="PS00074">
    <property type="entry name" value="GLFV_DEHYDROGENASE"/>
    <property type="match status" value="1"/>
</dbReference>
<dbReference type="Pfam" id="PF00208">
    <property type="entry name" value="ELFV_dehydrog"/>
    <property type="match status" value="1"/>
</dbReference>
<evidence type="ECO:0000256" key="6">
    <source>
        <dbReference type="ARBA" id="ARBA00047867"/>
    </source>
</evidence>
<sequence>MSIFSRVAYHQNTTLKLNVGINHVQRFVRGLQSTATDSTPQTMHLDSENQQEDLGYSLLDHSLYFNWKDNFLCRTGFYTMVEKFYDRAAKLLEEKLVNDMAKSKLTEEQKRIKVRGILTMMKPPNYVLAVTFPVRRDNGEWELVEAWRAQHSLHRTPCKGGIRYSTDVNLDEVKALAALMTYKCACVNVPFGGGKAGVKINPKEWSEAELERITRRLTVELAKKGFIGPGIDVPAPDMGTGEREMAWIADTYASTVGWEDINAHACITGKPILQGGIHGRTSATGRGLYHGVNNFINEKFYMDKVGLTTGLAGKTFIVQGFGNVGLHSARYLTRHGAKCIGVLEWDAAIINRDGINPKELEDYKAENDTIKGFPGANPYENADKLELLCEQCDILVPAASEQQITSRNAGRIKAKIIAEGANGPTTPAADRILLKNNVLVIPDMYVNAGGVTVSYFEWLKNLNHTSYGRLTFKYQRDTNYSLLESVQSSLEAKFGRMGGKIPIIPSDLFYKRMAGASEKDIVHSGLEQTMEKSARAIMETAQKFNLGLDLRTAAYVTALEKIYNTYSSAGMTFGV</sequence>
<comment type="subcellular location">
    <subcellularLocation>
        <location evidence="1">Mitochondrion</location>
    </subcellularLocation>
</comment>
<evidence type="ECO:0000256" key="8">
    <source>
        <dbReference type="RuleBase" id="RU004417"/>
    </source>
</evidence>
<keyword evidence="12" id="KW-1185">Reference proteome</keyword>
<evidence type="ECO:0000256" key="2">
    <source>
        <dbReference type="ARBA" id="ARBA00006382"/>
    </source>
</evidence>
<protein>
    <recommendedName>
        <fullName evidence="3">glutamate dehydrogenase [NAD(P)(+)]</fullName>
        <ecNumber evidence="3">1.4.1.3</ecNumber>
    </recommendedName>
</protein>
<dbReference type="PANTHER" id="PTHR11606:SF13">
    <property type="entry name" value="GLUTAMATE DEHYDROGENASE 1, MITOCHONDRIAL"/>
    <property type="match status" value="1"/>
</dbReference>
<accession>A0A813W0T1</accession>
<evidence type="ECO:0000313" key="12">
    <source>
        <dbReference type="Proteomes" id="UP000663828"/>
    </source>
</evidence>
<dbReference type="EMBL" id="CAJNOJ010000022">
    <property type="protein sequence ID" value="CAF0853840.1"/>
    <property type="molecule type" value="Genomic_DNA"/>
</dbReference>
<dbReference type="Proteomes" id="UP000663828">
    <property type="component" value="Unassembled WGS sequence"/>
</dbReference>
<keyword evidence="5" id="KW-0496">Mitochondrion</keyword>
<dbReference type="GO" id="GO:0006538">
    <property type="term" value="P:L-glutamate catabolic process"/>
    <property type="evidence" value="ECO:0007669"/>
    <property type="project" value="TreeGrafter"/>
</dbReference>
<comment type="caution">
    <text evidence="10">The sequence shown here is derived from an EMBL/GenBank/DDBJ whole genome shotgun (WGS) entry which is preliminary data.</text>
</comment>
<dbReference type="AlphaFoldDB" id="A0A813W0T1"/>